<gene>
    <name evidence="1" type="ORF">UV10_C0001G0062</name>
</gene>
<protein>
    <submittedName>
        <fullName evidence="1">Uncharacterized protein</fullName>
    </submittedName>
</protein>
<dbReference type="EMBL" id="LCDE01000001">
    <property type="protein sequence ID" value="KKS46605.1"/>
    <property type="molecule type" value="Genomic_DNA"/>
</dbReference>
<accession>A0A0G0ZD21</accession>
<dbReference type="AlphaFoldDB" id="A0A0G0ZD21"/>
<comment type="caution">
    <text evidence="1">The sequence shown here is derived from an EMBL/GenBank/DDBJ whole genome shotgun (WGS) entry which is preliminary data.</text>
</comment>
<dbReference type="Proteomes" id="UP000034951">
    <property type="component" value="Unassembled WGS sequence"/>
</dbReference>
<proteinExistence type="predicted"/>
<reference evidence="1 2" key="1">
    <citation type="journal article" date="2015" name="Nature">
        <title>rRNA introns, odd ribosomes, and small enigmatic genomes across a large radiation of phyla.</title>
        <authorList>
            <person name="Brown C.T."/>
            <person name="Hug L.A."/>
            <person name="Thomas B.C."/>
            <person name="Sharon I."/>
            <person name="Castelle C.J."/>
            <person name="Singh A."/>
            <person name="Wilkins M.J."/>
            <person name="Williams K.H."/>
            <person name="Banfield J.F."/>
        </authorList>
    </citation>
    <scope>NUCLEOTIDE SEQUENCE [LARGE SCALE GENOMIC DNA]</scope>
</reference>
<name>A0A0G0ZD21_9BACT</name>
<organism evidence="1 2">
    <name type="scientific">Candidatus Azambacteria bacterium GW2011_GWA1_42_19</name>
    <dbReference type="NCBI Taxonomy" id="1618609"/>
    <lineage>
        <taxon>Bacteria</taxon>
        <taxon>Candidatus Azamiibacteriota</taxon>
    </lineage>
</organism>
<evidence type="ECO:0000313" key="1">
    <source>
        <dbReference type="EMBL" id="KKS46605.1"/>
    </source>
</evidence>
<evidence type="ECO:0000313" key="2">
    <source>
        <dbReference type="Proteomes" id="UP000034951"/>
    </source>
</evidence>
<sequence length="122" mass="14792">MKGPIYQNIISGTEPLYQKYFEEILDKIDVQNFTNQALGRSYDKDKIKNDYKIVEQIVNMAKEKSHLSPLALQVMLEQYLWADVYMREMDKDKWIYRVINRKDEDFFPDSMVIYKKFFEDKQ</sequence>